<dbReference type="AlphaFoldDB" id="A0A6A6IUU1"/>
<dbReference type="RefSeq" id="XP_033689193.1">
    <property type="nucleotide sequence ID" value="XM_033819718.1"/>
</dbReference>
<proteinExistence type="predicted"/>
<feature type="transmembrane region" description="Helical" evidence="1">
    <location>
        <begin position="63"/>
        <end position="81"/>
    </location>
</feature>
<dbReference type="EMBL" id="ML987190">
    <property type="protein sequence ID" value="KAF2254189.1"/>
    <property type="molecule type" value="Genomic_DNA"/>
</dbReference>
<keyword evidence="3" id="KW-1185">Reference proteome</keyword>
<accession>A0A6A6IUU1</accession>
<keyword evidence="1" id="KW-0472">Membrane</keyword>
<dbReference type="GeneID" id="54573048"/>
<keyword evidence="1" id="KW-1133">Transmembrane helix</keyword>
<gene>
    <name evidence="2" type="ORF">BU26DRAFT_134822</name>
</gene>
<evidence type="ECO:0000313" key="2">
    <source>
        <dbReference type="EMBL" id="KAF2254189.1"/>
    </source>
</evidence>
<feature type="transmembrane region" description="Helical" evidence="1">
    <location>
        <begin position="158"/>
        <end position="180"/>
    </location>
</feature>
<sequence>MSDPSPSWRRKPHLAFLWRCKLLLALLWRRKLLLASLLASYLALIATSFVYWLVDERNQGTQLSWKLCWLPGFCAEVLMLWKIWFGFWRPQELLYRVLLVLLTSIVTSCPLVGVGLMFWYEGKGRLVAFIGGTAFHACVAVAATIILGCSVETRHRRFICTAIAYGLATLVGIVLLGCFWGERDGDKLPLSHCGLECGLTLALVLSQTMSGESAALNDDDEIFPGAHWILDPQQAIENNEGSRLDLSCRGN</sequence>
<dbReference type="Proteomes" id="UP000800094">
    <property type="component" value="Unassembled WGS sequence"/>
</dbReference>
<reference evidence="2" key="1">
    <citation type="journal article" date="2020" name="Stud. Mycol.">
        <title>101 Dothideomycetes genomes: a test case for predicting lifestyles and emergence of pathogens.</title>
        <authorList>
            <person name="Haridas S."/>
            <person name="Albert R."/>
            <person name="Binder M."/>
            <person name="Bloem J."/>
            <person name="Labutti K."/>
            <person name="Salamov A."/>
            <person name="Andreopoulos B."/>
            <person name="Baker S."/>
            <person name="Barry K."/>
            <person name="Bills G."/>
            <person name="Bluhm B."/>
            <person name="Cannon C."/>
            <person name="Castanera R."/>
            <person name="Culley D."/>
            <person name="Daum C."/>
            <person name="Ezra D."/>
            <person name="Gonzalez J."/>
            <person name="Henrissat B."/>
            <person name="Kuo A."/>
            <person name="Liang C."/>
            <person name="Lipzen A."/>
            <person name="Lutzoni F."/>
            <person name="Magnuson J."/>
            <person name="Mondo S."/>
            <person name="Nolan M."/>
            <person name="Ohm R."/>
            <person name="Pangilinan J."/>
            <person name="Park H.-J."/>
            <person name="Ramirez L."/>
            <person name="Alfaro M."/>
            <person name="Sun H."/>
            <person name="Tritt A."/>
            <person name="Yoshinaga Y."/>
            <person name="Zwiers L.-H."/>
            <person name="Turgeon B."/>
            <person name="Goodwin S."/>
            <person name="Spatafora J."/>
            <person name="Crous P."/>
            <person name="Grigoriev I."/>
        </authorList>
    </citation>
    <scope>NUCLEOTIDE SEQUENCE</scope>
    <source>
        <strain evidence="2">CBS 122368</strain>
    </source>
</reference>
<organism evidence="2 3">
    <name type="scientific">Trematosphaeria pertusa</name>
    <dbReference type="NCBI Taxonomy" id="390896"/>
    <lineage>
        <taxon>Eukaryota</taxon>
        <taxon>Fungi</taxon>
        <taxon>Dikarya</taxon>
        <taxon>Ascomycota</taxon>
        <taxon>Pezizomycotina</taxon>
        <taxon>Dothideomycetes</taxon>
        <taxon>Pleosporomycetidae</taxon>
        <taxon>Pleosporales</taxon>
        <taxon>Massarineae</taxon>
        <taxon>Trematosphaeriaceae</taxon>
        <taxon>Trematosphaeria</taxon>
    </lineage>
</organism>
<name>A0A6A6IUU1_9PLEO</name>
<evidence type="ECO:0000256" key="1">
    <source>
        <dbReference type="SAM" id="Phobius"/>
    </source>
</evidence>
<evidence type="ECO:0000313" key="3">
    <source>
        <dbReference type="Proteomes" id="UP000800094"/>
    </source>
</evidence>
<feature type="transmembrane region" description="Helical" evidence="1">
    <location>
        <begin position="126"/>
        <end position="151"/>
    </location>
</feature>
<protein>
    <submittedName>
        <fullName evidence="2">Uncharacterized protein</fullName>
    </submittedName>
</protein>
<keyword evidence="1" id="KW-0812">Transmembrane</keyword>
<feature type="transmembrane region" description="Helical" evidence="1">
    <location>
        <begin position="32"/>
        <end position="51"/>
    </location>
</feature>
<feature type="transmembrane region" description="Helical" evidence="1">
    <location>
        <begin position="93"/>
        <end position="120"/>
    </location>
</feature>